<dbReference type="EMBL" id="BARV01008676">
    <property type="protein sequence ID" value="GAI06736.1"/>
    <property type="molecule type" value="Genomic_DNA"/>
</dbReference>
<organism evidence="1">
    <name type="scientific">marine sediment metagenome</name>
    <dbReference type="NCBI Taxonomy" id="412755"/>
    <lineage>
        <taxon>unclassified sequences</taxon>
        <taxon>metagenomes</taxon>
        <taxon>ecological metagenomes</taxon>
    </lineage>
</organism>
<protein>
    <submittedName>
        <fullName evidence="1">Uncharacterized protein</fullName>
    </submittedName>
</protein>
<comment type="caution">
    <text evidence="1">The sequence shown here is derived from an EMBL/GenBank/DDBJ whole genome shotgun (WGS) entry which is preliminary data.</text>
</comment>
<evidence type="ECO:0000313" key="1">
    <source>
        <dbReference type="EMBL" id="GAI06736.1"/>
    </source>
</evidence>
<sequence>ILMAIPAIALMVAKYGTRVIRILAPYAARGRTWLLANYRQILLAAGIGATAYVAGEIDVENGAYPTDLTVPPGGGLVPFIPSGGIPDEWVAYTWDTGTAVFYRLIDGRIAVQRKNGLWKVYRPKKHIVINTNPRMSQVSKLFRTCTKITKRLAKTRYLKTQ</sequence>
<reference evidence="1" key="1">
    <citation type="journal article" date="2014" name="Front. Microbiol.">
        <title>High frequency of phylogenetically diverse reductive dehalogenase-homologous genes in deep subseafloor sedimentary metagenomes.</title>
        <authorList>
            <person name="Kawai M."/>
            <person name="Futagami T."/>
            <person name="Toyoda A."/>
            <person name="Takaki Y."/>
            <person name="Nishi S."/>
            <person name="Hori S."/>
            <person name="Arai W."/>
            <person name="Tsubouchi T."/>
            <person name="Morono Y."/>
            <person name="Uchiyama I."/>
            <person name="Ito T."/>
            <person name="Fujiyama A."/>
            <person name="Inagaki F."/>
            <person name="Takami H."/>
        </authorList>
    </citation>
    <scope>NUCLEOTIDE SEQUENCE</scope>
    <source>
        <strain evidence="1">Expedition CK06-06</strain>
    </source>
</reference>
<dbReference type="AlphaFoldDB" id="X1LLL9"/>
<accession>X1LLL9</accession>
<name>X1LLL9_9ZZZZ</name>
<proteinExistence type="predicted"/>
<feature type="non-terminal residue" evidence="1">
    <location>
        <position position="1"/>
    </location>
</feature>
<gene>
    <name evidence="1" type="ORF">S06H3_17376</name>
</gene>